<dbReference type="InterPro" id="IPR016181">
    <property type="entry name" value="Acyl_CoA_acyltransferase"/>
</dbReference>
<sequence length="153" mass="17173">MDNLVSRQYRSGDFSACMAIFDSNVPTFFALQERKDFCEYLQSINTAGMPFLVFLHKGSIVACGGLTIEPDKRQASLSWGMVGKAFHRQGLGTHLVEARLTLARSIPEIDELVLATSQHTHGFYERFGFVISKITPDGFGSGLDRWDMTLRFE</sequence>
<feature type="domain" description="N-acetyltransferase" evidence="2">
    <location>
        <begin position="4"/>
        <end position="153"/>
    </location>
</feature>
<dbReference type="SUPFAM" id="SSF55729">
    <property type="entry name" value="Acyl-CoA N-acyltransferases (Nat)"/>
    <property type="match status" value="1"/>
</dbReference>
<keyword evidence="1 3" id="KW-0808">Transferase</keyword>
<reference evidence="3" key="1">
    <citation type="submission" date="2019-09" db="EMBL/GenBank/DDBJ databases">
        <title>Draft genome sequences of 48 bacterial type strains from the CCUG.</title>
        <authorList>
            <person name="Tunovic T."/>
            <person name="Pineiro-Iglesias B."/>
            <person name="Unosson C."/>
            <person name="Inganas E."/>
            <person name="Ohlen M."/>
            <person name="Cardew S."/>
            <person name="Jensie-Markopoulos S."/>
            <person name="Salva-Serra F."/>
            <person name="Jaen-Luchoro D."/>
            <person name="Karlsson R."/>
            <person name="Svensson-Stadler L."/>
            <person name="Chun J."/>
            <person name="Moore E."/>
        </authorList>
    </citation>
    <scope>NUCLEOTIDE SEQUENCE</scope>
    <source>
        <strain evidence="3">CCUG 50899</strain>
    </source>
</reference>
<accession>A0A643EZY2</accession>
<dbReference type="PROSITE" id="PS51186">
    <property type="entry name" value="GNAT"/>
    <property type="match status" value="1"/>
</dbReference>
<dbReference type="InterPro" id="IPR050769">
    <property type="entry name" value="NAT_camello-type"/>
</dbReference>
<dbReference type="GO" id="GO:0008080">
    <property type="term" value="F:N-acetyltransferase activity"/>
    <property type="evidence" value="ECO:0007669"/>
    <property type="project" value="InterPro"/>
</dbReference>
<comment type="caution">
    <text evidence="3">The sequence shown here is derived from an EMBL/GenBank/DDBJ whole genome shotgun (WGS) entry which is preliminary data.</text>
</comment>
<dbReference type="EMBL" id="VZPE01000006">
    <property type="protein sequence ID" value="KAB0570476.1"/>
    <property type="molecule type" value="Genomic_DNA"/>
</dbReference>
<dbReference type="InterPro" id="IPR000182">
    <property type="entry name" value="GNAT_dom"/>
</dbReference>
<evidence type="ECO:0000259" key="2">
    <source>
        <dbReference type="PROSITE" id="PS51186"/>
    </source>
</evidence>
<protein>
    <submittedName>
        <fullName evidence="3">GNAT family N-acetyltransferase</fullName>
    </submittedName>
</protein>
<dbReference type="CDD" id="cd04301">
    <property type="entry name" value="NAT_SF"/>
    <property type="match status" value="1"/>
</dbReference>
<evidence type="ECO:0000313" key="3">
    <source>
        <dbReference type="EMBL" id="KAB0570476.1"/>
    </source>
</evidence>
<organism evidence="3">
    <name type="scientific">Brucella pituitosa</name>
    <dbReference type="NCBI Taxonomy" id="571256"/>
    <lineage>
        <taxon>Bacteria</taxon>
        <taxon>Pseudomonadati</taxon>
        <taxon>Pseudomonadota</taxon>
        <taxon>Alphaproteobacteria</taxon>
        <taxon>Hyphomicrobiales</taxon>
        <taxon>Brucellaceae</taxon>
        <taxon>Brucella/Ochrobactrum group</taxon>
        <taxon>Brucella</taxon>
    </lineage>
</organism>
<dbReference type="Gene3D" id="3.40.630.30">
    <property type="match status" value="1"/>
</dbReference>
<dbReference type="AlphaFoldDB" id="A0A643EZY2"/>
<dbReference type="PANTHER" id="PTHR13947:SF37">
    <property type="entry name" value="LD18367P"/>
    <property type="match status" value="1"/>
</dbReference>
<gene>
    <name evidence="3" type="ORF">F7Q93_14575</name>
</gene>
<dbReference type="Pfam" id="PF00583">
    <property type="entry name" value="Acetyltransf_1"/>
    <property type="match status" value="1"/>
</dbReference>
<evidence type="ECO:0000256" key="1">
    <source>
        <dbReference type="ARBA" id="ARBA00022679"/>
    </source>
</evidence>
<dbReference type="PANTHER" id="PTHR13947">
    <property type="entry name" value="GNAT FAMILY N-ACETYLTRANSFERASE"/>
    <property type="match status" value="1"/>
</dbReference>
<name>A0A643EZY2_9HYPH</name>
<proteinExistence type="predicted"/>